<dbReference type="InterPro" id="IPR052897">
    <property type="entry name" value="Sec-Metab_Biosynth_Hydrolase"/>
</dbReference>
<dbReference type="Pfam" id="PF12697">
    <property type="entry name" value="Abhydrolase_6"/>
    <property type="match status" value="1"/>
</dbReference>
<evidence type="ECO:0000313" key="2">
    <source>
        <dbReference type="EMBL" id="EHP41555.1"/>
    </source>
</evidence>
<dbReference type="PATRIC" id="fig|1127483.3.peg.3883"/>
<accession>H1S7G1</accession>
<dbReference type="AlphaFoldDB" id="H1S7G1"/>
<proteinExistence type="predicted"/>
<comment type="caution">
    <text evidence="2">The sequence shown here is derived from an EMBL/GenBank/DDBJ whole genome shotgun (WGS) entry which is preliminary data.</text>
</comment>
<protein>
    <recommendedName>
        <fullName evidence="1">AB hydrolase-1 domain-containing protein</fullName>
    </recommendedName>
</protein>
<dbReference type="SUPFAM" id="SSF53474">
    <property type="entry name" value="alpha/beta-Hydrolases"/>
    <property type="match status" value="1"/>
</dbReference>
<gene>
    <name evidence="2" type="ORF">OR16_19370</name>
</gene>
<feature type="domain" description="AB hydrolase-1" evidence="1">
    <location>
        <begin position="7"/>
        <end position="66"/>
    </location>
</feature>
<dbReference type="OrthoDB" id="9135783at2"/>
<dbReference type="EMBL" id="AHJE01000047">
    <property type="protein sequence ID" value="EHP41555.1"/>
    <property type="molecule type" value="Genomic_DNA"/>
</dbReference>
<dbReference type="PANTHER" id="PTHR37017">
    <property type="entry name" value="AB HYDROLASE-1 DOMAIN-CONTAINING PROTEIN-RELATED"/>
    <property type="match status" value="1"/>
</dbReference>
<name>H1S7G1_9BURK</name>
<dbReference type="RefSeq" id="WP_006159356.1">
    <property type="nucleotide sequence ID" value="NZ_AHJE01000047.1"/>
</dbReference>
<dbReference type="PANTHER" id="PTHR37017:SF11">
    <property type="entry name" value="ESTERASE_LIPASE_THIOESTERASE DOMAIN-CONTAINING PROTEIN"/>
    <property type="match status" value="1"/>
</dbReference>
<dbReference type="Proteomes" id="UP000005808">
    <property type="component" value="Unassembled WGS sequence"/>
</dbReference>
<dbReference type="InterPro" id="IPR029058">
    <property type="entry name" value="AB_hydrolase_fold"/>
</dbReference>
<dbReference type="Gene3D" id="3.40.50.1820">
    <property type="entry name" value="alpha/beta hydrolase"/>
    <property type="match status" value="1"/>
</dbReference>
<sequence length="80" mass="8364">MTILPLAAPSVAPAWKTKPSWYLVARDDRMIPPDAQRAMAMRAGSTAVELDGSHAIYVSQPGGVAELIEAAAEAVTASTI</sequence>
<dbReference type="InterPro" id="IPR000073">
    <property type="entry name" value="AB_hydrolase_1"/>
</dbReference>
<organism evidence="2 3">
    <name type="scientific">Cupriavidus basilensis OR16</name>
    <dbReference type="NCBI Taxonomy" id="1127483"/>
    <lineage>
        <taxon>Bacteria</taxon>
        <taxon>Pseudomonadati</taxon>
        <taxon>Pseudomonadota</taxon>
        <taxon>Betaproteobacteria</taxon>
        <taxon>Burkholderiales</taxon>
        <taxon>Burkholderiaceae</taxon>
        <taxon>Cupriavidus</taxon>
    </lineage>
</organism>
<reference evidence="2 3" key="1">
    <citation type="journal article" date="2012" name="J. Bacteriol.">
        <title>De Novo Genome Project of Cupriavidus basilensis OR16.</title>
        <authorList>
            <person name="Cserhati M."/>
            <person name="Kriszt B."/>
            <person name="Szoboszlay S."/>
            <person name="Toth A."/>
            <person name="Szabo I."/>
            <person name="Tancsics A."/>
            <person name="Nagy I."/>
            <person name="Horvath B."/>
            <person name="Nagy I."/>
            <person name="Kukolya J."/>
        </authorList>
    </citation>
    <scope>NUCLEOTIDE SEQUENCE [LARGE SCALE GENOMIC DNA]</scope>
    <source>
        <strain evidence="2 3">OR16</strain>
    </source>
</reference>
<evidence type="ECO:0000259" key="1">
    <source>
        <dbReference type="Pfam" id="PF12697"/>
    </source>
</evidence>
<evidence type="ECO:0000313" key="3">
    <source>
        <dbReference type="Proteomes" id="UP000005808"/>
    </source>
</evidence>